<sequence>MNNNTVTTLTTNCSSCRAPLPIDSAYRTCQTCREQVAATRRRRRAEQEEQEGSPNLLRPFLLPISRSFLAFVLWTLDVWTECTHCHPLHWIDERQDTSSMRNPTWKSCCKQGSVQLQLLPDPPEYLKNLLASTDTQGRHFKDSLRQYNTTFAFTSLGCDIVSAEGRNANNNRGGLNSFQIHDALCHSQGSLLPVEGRAPSYAQLHIYDPSYDAQRRSERNEDLDNEIIENPSTLLSRCNPFARIYRHAYEILSNHESSSINKSGLLYISISSSIRMYLIERVVRRTHNLTTMEEVVAVIPIEFIDRNFCNIILTLRSNGRNDSLHQGHDFEQYFQHISQTHTAYVCTNYVLMFHHGTYGRHYDKNIRTILKAAKEDTSAPGPSNVVINEKTSMPIANKNTSVQAVLTAPTPSISRTSAPIKASKKYQDKIDKTEALKKEKRKEQDDNK</sequence>
<gene>
    <name evidence="2" type="ORF">BCV71DRAFT_260426</name>
</gene>
<reference evidence="2 3" key="1">
    <citation type="journal article" date="2016" name="Proc. Natl. Acad. Sci. U.S.A.">
        <title>Lipid metabolic changes in an early divergent fungus govern the establishment of a mutualistic symbiosis with endobacteria.</title>
        <authorList>
            <person name="Lastovetsky O.A."/>
            <person name="Gaspar M.L."/>
            <person name="Mondo S.J."/>
            <person name="LaButti K.M."/>
            <person name="Sandor L."/>
            <person name="Grigoriev I.V."/>
            <person name="Henry S.A."/>
            <person name="Pawlowska T.E."/>
        </authorList>
    </citation>
    <scope>NUCLEOTIDE SEQUENCE [LARGE SCALE GENOMIC DNA]</scope>
    <source>
        <strain evidence="2 3">ATCC 11559</strain>
    </source>
</reference>
<dbReference type="VEuPathDB" id="FungiDB:BCV72DRAFT_301836"/>
<dbReference type="VEuPathDB" id="FungiDB:BCV72DRAFT_265806"/>
<dbReference type="Proteomes" id="UP000242381">
    <property type="component" value="Unassembled WGS sequence"/>
</dbReference>
<proteinExistence type="predicted"/>
<evidence type="ECO:0000313" key="3">
    <source>
        <dbReference type="Proteomes" id="UP000242381"/>
    </source>
</evidence>
<feature type="region of interest" description="Disordered" evidence="1">
    <location>
        <begin position="410"/>
        <end position="448"/>
    </location>
</feature>
<dbReference type="PANTHER" id="PTHR45786:SF74">
    <property type="entry name" value="ATP-DEPENDENT DNA HELICASE"/>
    <property type="match status" value="1"/>
</dbReference>
<organism evidence="2 3">
    <name type="scientific">Rhizopus microsporus</name>
    <dbReference type="NCBI Taxonomy" id="58291"/>
    <lineage>
        <taxon>Eukaryota</taxon>
        <taxon>Fungi</taxon>
        <taxon>Fungi incertae sedis</taxon>
        <taxon>Mucoromycota</taxon>
        <taxon>Mucoromycotina</taxon>
        <taxon>Mucoromycetes</taxon>
        <taxon>Mucorales</taxon>
        <taxon>Mucorineae</taxon>
        <taxon>Rhizopodaceae</taxon>
        <taxon>Rhizopus</taxon>
    </lineage>
</organism>
<accession>A0A1X0SD40</accession>
<feature type="compositionally biased region" description="Basic and acidic residues" evidence="1">
    <location>
        <begin position="425"/>
        <end position="448"/>
    </location>
</feature>
<dbReference type="PANTHER" id="PTHR45786">
    <property type="entry name" value="DNA BINDING PROTEIN-LIKE"/>
    <property type="match status" value="1"/>
</dbReference>
<evidence type="ECO:0000256" key="1">
    <source>
        <dbReference type="SAM" id="MobiDB-lite"/>
    </source>
</evidence>
<dbReference type="AlphaFoldDB" id="A0A1X0SD40"/>
<dbReference type="EMBL" id="KV921269">
    <property type="protein sequence ID" value="ORE22177.1"/>
    <property type="molecule type" value="Genomic_DNA"/>
</dbReference>
<evidence type="ECO:0000313" key="2">
    <source>
        <dbReference type="EMBL" id="ORE22177.1"/>
    </source>
</evidence>
<protein>
    <submittedName>
        <fullName evidence="2">Uncharacterized protein</fullName>
    </submittedName>
</protein>
<name>A0A1X0SD40_RHIZD</name>